<gene>
    <name evidence="6" type="ORF">PENANT_c011G00938</name>
</gene>
<dbReference type="EMBL" id="MDYN01000011">
    <property type="protein sequence ID" value="OQD84844.1"/>
    <property type="molecule type" value="Genomic_DNA"/>
</dbReference>
<reference evidence="7" key="1">
    <citation type="journal article" date="2017" name="Nat. Microbiol.">
        <title>Global analysis of biosynthetic gene clusters reveals vast potential of secondary metabolite production in Penicillium species.</title>
        <authorList>
            <person name="Nielsen J.C."/>
            <person name="Grijseels S."/>
            <person name="Prigent S."/>
            <person name="Ji B."/>
            <person name="Dainat J."/>
            <person name="Nielsen K.F."/>
            <person name="Frisvad J.C."/>
            <person name="Workman M."/>
            <person name="Nielsen J."/>
        </authorList>
    </citation>
    <scope>NUCLEOTIDE SEQUENCE [LARGE SCALE GENOMIC DNA]</scope>
    <source>
        <strain evidence="7">IBT 31811</strain>
    </source>
</reference>
<evidence type="ECO:0000256" key="2">
    <source>
        <dbReference type="ARBA" id="ARBA00022723"/>
    </source>
</evidence>
<dbReference type="GO" id="GO:0046872">
    <property type="term" value="F:metal ion binding"/>
    <property type="evidence" value="ECO:0007669"/>
    <property type="project" value="UniProtKB-KW"/>
</dbReference>
<name>A0A1V6Q6I2_9EURO</name>
<evidence type="ECO:0000313" key="6">
    <source>
        <dbReference type="EMBL" id="OQD84844.1"/>
    </source>
</evidence>
<evidence type="ECO:0000256" key="3">
    <source>
        <dbReference type="ARBA" id="ARBA00022833"/>
    </source>
</evidence>
<organism evidence="6 7">
    <name type="scientific">Penicillium antarcticum</name>
    <dbReference type="NCBI Taxonomy" id="416450"/>
    <lineage>
        <taxon>Eukaryota</taxon>
        <taxon>Fungi</taxon>
        <taxon>Dikarya</taxon>
        <taxon>Ascomycota</taxon>
        <taxon>Pezizomycotina</taxon>
        <taxon>Eurotiomycetes</taxon>
        <taxon>Eurotiomycetidae</taxon>
        <taxon>Eurotiales</taxon>
        <taxon>Aspergillaceae</taxon>
        <taxon>Penicillium</taxon>
    </lineage>
</organism>
<dbReference type="AlphaFoldDB" id="A0A1V6Q6I2"/>
<protein>
    <recommendedName>
        <fullName evidence="5">CENP-V/GFA domain-containing protein</fullName>
    </recommendedName>
</protein>
<evidence type="ECO:0000313" key="7">
    <source>
        <dbReference type="Proteomes" id="UP000191672"/>
    </source>
</evidence>
<dbReference type="Pfam" id="PF04828">
    <property type="entry name" value="GFA"/>
    <property type="match status" value="1"/>
</dbReference>
<dbReference type="InterPro" id="IPR011057">
    <property type="entry name" value="Mss4-like_sf"/>
</dbReference>
<dbReference type="PANTHER" id="PTHR33337">
    <property type="entry name" value="GFA DOMAIN-CONTAINING PROTEIN"/>
    <property type="match status" value="1"/>
</dbReference>
<keyword evidence="2" id="KW-0479">Metal-binding</keyword>
<dbReference type="GO" id="GO:0016846">
    <property type="term" value="F:carbon-sulfur lyase activity"/>
    <property type="evidence" value="ECO:0007669"/>
    <property type="project" value="InterPro"/>
</dbReference>
<keyword evidence="4" id="KW-0456">Lyase</keyword>
<dbReference type="PROSITE" id="PS51891">
    <property type="entry name" value="CENP_V_GFA"/>
    <property type="match status" value="1"/>
</dbReference>
<dbReference type="STRING" id="416450.A0A1V6Q6I2"/>
<dbReference type="SUPFAM" id="SSF51316">
    <property type="entry name" value="Mss4-like"/>
    <property type="match status" value="1"/>
</dbReference>
<keyword evidence="7" id="KW-1185">Reference proteome</keyword>
<evidence type="ECO:0000256" key="4">
    <source>
        <dbReference type="ARBA" id="ARBA00023239"/>
    </source>
</evidence>
<evidence type="ECO:0000259" key="5">
    <source>
        <dbReference type="PROSITE" id="PS51891"/>
    </source>
</evidence>
<comment type="similarity">
    <text evidence="1">Belongs to the Gfa family.</text>
</comment>
<proteinExistence type="inferred from homology"/>
<accession>A0A1V6Q6I2</accession>
<dbReference type="InterPro" id="IPR006913">
    <property type="entry name" value="CENP-V/GFA"/>
</dbReference>
<dbReference type="Gene3D" id="3.90.1590.10">
    <property type="entry name" value="glutathione-dependent formaldehyde- activating enzyme (gfa)"/>
    <property type="match status" value="1"/>
</dbReference>
<evidence type="ECO:0000256" key="1">
    <source>
        <dbReference type="ARBA" id="ARBA00005495"/>
    </source>
</evidence>
<dbReference type="PANTHER" id="PTHR33337:SF32">
    <property type="entry name" value="DUF636 DOMAIN PROTEIN (AFU_ORTHOLOGUE AFUA_7G04120)"/>
    <property type="match status" value="1"/>
</dbReference>
<sequence>MATSVACLCGGISVSVDLDSTIDHTQLQLCHCNSCRAVTGQLCSSYYVLQHEPTLDGLQKYQHTKDVSYFFCKTCGAHVFAHSEPNGHFLLASGLLAAKDYPAVQRIEHWKQSDSGDGGLSTLLAGTSLLSQAVGFMHTAQTTSRYRDNDQ</sequence>
<dbReference type="Proteomes" id="UP000191672">
    <property type="component" value="Unassembled WGS sequence"/>
</dbReference>
<comment type="caution">
    <text evidence="6">The sequence shown here is derived from an EMBL/GenBank/DDBJ whole genome shotgun (WGS) entry which is preliminary data.</text>
</comment>
<keyword evidence="3" id="KW-0862">Zinc</keyword>
<feature type="domain" description="CENP-V/GFA" evidence="5">
    <location>
        <begin position="2"/>
        <end position="111"/>
    </location>
</feature>
<dbReference type="OrthoDB" id="5422068at2759"/>